<protein>
    <submittedName>
        <fullName evidence="1">Uncharacterized protein</fullName>
    </submittedName>
</protein>
<reference evidence="1" key="1">
    <citation type="submission" date="2014-09" db="EMBL/GenBank/DDBJ databases">
        <authorList>
            <person name="Magalhaes I.L.F."/>
            <person name="Oliveira U."/>
            <person name="Santos F.R."/>
            <person name="Vidigal T.H.D.A."/>
            <person name="Brescovit A.D."/>
            <person name="Santos A.J."/>
        </authorList>
    </citation>
    <scope>NUCLEOTIDE SEQUENCE</scope>
    <source>
        <tissue evidence="1">Shoot tissue taken approximately 20 cm above the soil surface</tissue>
    </source>
</reference>
<accession>A0A0A8ZG00</accession>
<evidence type="ECO:0000313" key="1">
    <source>
        <dbReference type="EMBL" id="JAD37731.1"/>
    </source>
</evidence>
<proteinExistence type="predicted"/>
<organism evidence="1">
    <name type="scientific">Arundo donax</name>
    <name type="common">Giant reed</name>
    <name type="synonym">Donax arundinaceus</name>
    <dbReference type="NCBI Taxonomy" id="35708"/>
    <lineage>
        <taxon>Eukaryota</taxon>
        <taxon>Viridiplantae</taxon>
        <taxon>Streptophyta</taxon>
        <taxon>Embryophyta</taxon>
        <taxon>Tracheophyta</taxon>
        <taxon>Spermatophyta</taxon>
        <taxon>Magnoliopsida</taxon>
        <taxon>Liliopsida</taxon>
        <taxon>Poales</taxon>
        <taxon>Poaceae</taxon>
        <taxon>PACMAD clade</taxon>
        <taxon>Arundinoideae</taxon>
        <taxon>Arundineae</taxon>
        <taxon>Arundo</taxon>
    </lineage>
</organism>
<reference evidence="1" key="2">
    <citation type="journal article" date="2015" name="Data Brief">
        <title>Shoot transcriptome of the giant reed, Arundo donax.</title>
        <authorList>
            <person name="Barrero R.A."/>
            <person name="Guerrero F.D."/>
            <person name="Moolhuijzen P."/>
            <person name="Goolsby J.A."/>
            <person name="Tidwell J."/>
            <person name="Bellgard S.E."/>
            <person name="Bellgard M.I."/>
        </authorList>
    </citation>
    <scope>NUCLEOTIDE SEQUENCE</scope>
    <source>
        <tissue evidence="1">Shoot tissue taken approximately 20 cm above the soil surface</tissue>
    </source>
</reference>
<dbReference type="EMBL" id="GBRH01260164">
    <property type="protein sequence ID" value="JAD37731.1"/>
    <property type="molecule type" value="Transcribed_RNA"/>
</dbReference>
<name>A0A0A8ZG00_ARUDO</name>
<sequence>MYLCMMSKL</sequence>